<dbReference type="InterPro" id="IPR000445">
    <property type="entry name" value="HhH_motif"/>
</dbReference>
<dbReference type="InterPro" id="IPR044298">
    <property type="entry name" value="MIG/MutY"/>
</dbReference>
<evidence type="ECO:0000313" key="17">
    <source>
        <dbReference type="Proteomes" id="UP000251993"/>
    </source>
</evidence>
<evidence type="ECO:0000256" key="8">
    <source>
        <dbReference type="ARBA" id="ARBA00022763"/>
    </source>
</evidence>
<feature type="domain" description="HhH-GPD" evidence="15">
    <location>
        <begin position="38"/>
        <end position="189"/>
    </location>
</feature>
<sequence length="353" mass="40827">MNNKFFANELIKWYEYHHRDLPWRSTRNAYYIWLSEIILQQTRIAQGLPYYERFTEAYPTVIDLANAPEQEVIRLWQGLGYYSRARNLHQTAKYIVEELNGAFPTTYAGLLKLKGIGPYTAAAIASFAYDEPVAVVDGNVYRVLSRVFGIDTDITSGEGQRQFANLANELISREQPATYNQAIMEFGAVQCTPSSPDCLLCPVQPHCVAFATGRIHLLPVKVKKTKVRERFFNYFVIVQNGRIAMRQRTDKDVWQKLFDFYLIETEAIVQSIDEFIDNQTINAIFSQTTINPPSRIFTHILTHQRIQAQFWVLEAPPEITLNLPPELAFLTEEEIENVPKPVLVTSYWKEHFF</sequence>
<dbReference type="GO" id="GO:0051539">
    <property type="term" value="F:4 iron, 4 sulfur cluster binding"/>
    <property type="evidence" value="ECO:0007669"/>
    <property type="project" value="UniProtKB-UniRule"/>
</dbReference>
<dbReference type="GO" id="GO:0032357">
    <property type="term" value="F:oxidized purine DNA binding"/>
    <property type="evidence" value="ECO:0007669"/>
    <property type="project" value="TreeGrafter"/>
</dbReference>
<dbReference type="KEGG" id="run:DR864_03430"/>
<dbReference type="Pfam" id="PF14815">
    <property type="entry name" value="NUDIX_4"/>
    <property type="match status" value="1"/>
</dbReference>
<dbReference type="SMART" id="SM00478">
    <property type="entry name" value="ENDO3c"/>
    <property type="match status" value="1"/>
</dbReference>
<dbReference type="CDD" id="cd03431">
    <property type="entry name" value="NUDIX_DNA_Glycosylase_C-MutY"/>
    <property type="match status" value="1"/>
</dbReference>
<keyword evidence="9" id="KW-0378">Hydrolase</keyword>
<evidence type="ECO:0000256" key="4">
    <source>
        <dbReference type="ARBA" id="ARBA00012045"/>
    </source>
</evidence>
<dbReference type="InterPro" id="IPR011257">
    <property type="entry name" value="DNA_glycosylase"/>
</dbReference>
<name>A0A344TDY2_9BACT</name>
<dbReference type="CDD" id="cd00056">
    <property type="entry name" value="ENDO3c"/>
    <property type="match status" value="1"/>
</dbReference>
<dbReference type="Proteomes" id="UP000251993">
    <property type="component" value="Chromosome"/>
</dbReference>
<evidence type="ECO:0000256" key="12">
    <source>
        <dbReference type="ARBA" id="ARBA00023204"/>
    </source>
</evidence>
<comment type="function">
    <text evidence="2">Adenine glycosylase active on G-A mispairs. MutY also corrects error-prone DNA synthesis past GO lesions which are due to the oxidatively damaged form of guanine: 7,8-dihydro-8-oxoguanine (8-oxo-dGTP).</text>
</comment>
<evidence type="ECO:0000256" key="1">
    <source>
        <dbReference type="ARBA" id="ARBA00000843"/>
    </source>
</evidence>
<keyword evidence="7" id="KW-0479">Metal-binding</keyword>
<dbReference type="Gene3D" id="1.10.1670.10">
    <property type="entry name" value="Helix-hairpin-Helix base-excision DNA repair enzymes (C-terminal)"/>
    <property type="match status" value="1"/>
</dbReference>
<dbReference type="InterPro" id="IPR023170">
    <property type="entry name" value="HhH_base_excis_C"/>
</dbReference>
<dbReference type="Gene3D" id="3.90.79.10">
    <property type="entry name" value="Nucleoside Triphosphate Pyrophosphohydrolase"/>
    <property type="match status" value="1"/>
</dbReference>
<dbReference type="Pfam" id="PF00633">
    <property type="entry name" value="HHH"/>
    <property type="match status" value="1"/>
</dbReference>
<keyword evidence="8 14" id="KW-0227">DNA damage</keyword>
<dbReference type="PANTHER" id="PTHR42944">
    <property type="entry name" value="ADENINE DNA GLYCOSYLASE"/>
    <property type="match status" value="1"/>
</dbReference>
<dbReference type="GO" id="GO:0006284">
    <property type="term" value="P:base-excision repair"/>
    <property type="evidence" value="ECO:0007669"/>
    <property type="project" value="UniProtKB-UniRule"/>
</dbReference>
<dbReference type="EC" id="3.2.2.31" evidence="4 14"/>
<dbReference type="SUPFAM" id="SSF55811">
    <property type="entry name" value="Nudix"/>
    <property type="match status" value="1"/>
</dbReference>
<dbReference type="OrthoDB" id="9802365at2"/>
<evidence type="ECO:0000256" key="6">
    <source>
        <dbReference type="ARBA" id="ARBA00022485"/>
    </source>
</evidence>
<proteinExistence type="inferred from homology"/>
<dbReference type="Pfam" id="PF00730">
    <property type="entry name" value="HhH-GPD"/>
    <property type="match status" value="1"/>
</dbReference>
<dbReference type="GO" id="GO:0046872">
    <property type="term" value="F:metal ion binding"/>
    <property type="evidence" value="ECO:0007669"/>
    <property type="project" value="UniProtKB-UniRule"/>
</dbReference>
<comment type="similarity">
    <text evidence="3 14">Belongs to the Nth/MutY family.</text>
</comment>
<dbReference type="Gene3D" id="1.10.340.30">
    <property type="entry name" value="Hypothetical protein, domain 2"/>
    <property type="match status" value="1"/>
</dbReference>
<keyword evidence="17" id="KW-1185">Reference proteome</keyword>
<dbReference type="InterPro" id="IPR003265">
    <property type="entry name" value="HhH-GPD_domain"/>
</dbReference>
<evidence type="ECO:0000256" key="3">
    <source>
        <dbReference type="ARBA" id="ARBA00008343"/>
    </source>
</evidence>
<dbReference type="InterPro" id="IPR005760">
    <property type="entry name" value="A/G_AdeGlyc_MutY"/>
</dbReference>
<dbReference type="GO" id="GO:0035485">
    <property type="term" value="F:adenine/guanine mispair binding"/>
    <property type="evidence" value="ECO:0007669"/>
    <property type="project" value="TreeGrafter"/>
</dbReference>
<dbReference type="EMBL" id="CP030850">
    <property type="protein sequence ID" value="AXE16853.1"/>
    <property type="molecule type" value="Genomic_DNA"/>
</dbReference>
<reference evidence="16 17" key="1">
    <citation type="submission" date="2018-07" db="EMBL/GenBank/DDBJ databases">
        <title>Genome sequencing of Runella.</title>
        <authorList>
            <person name="Baek M.-G."/>
            <person name="Yi H."/>
        </authorList>
    </citation>
    <scope>NUCLEOTIDE SEQUENCE [LARGE SCALE GENOMIC DNA]</scope>
    <source>
        <strain evidence="16 17">HYN0085</strain>
    </source>
</reference>
<gene>
    <name evidence="16" type="primary">mutY</name>
    <name evidence="16" type="ORF">DR864_03430</name>
</gene>
<keyword evidence="11" id="KW-0411">Iron-sulfur</keyword>
<accession>A0A344TDY2</accession>
<dbReference type="FunFam" id="1.10.340.30:FF:000002">
    <property type="entry name" value="Adenine DNA glycosylase"/>
    <property type="match status" value="1"/>
</dbReference>
<dbReference type="SUPFAM" id="SSF48150">
    <property type="entry name" value="DNA-glycosylase"/>
    <property type="match status" value="1"/>
</dbReference>
<evidence type="ECO:0000259" key="15">
    <source>
        <dbReference type="SMART" id="SM00478"/>
    </source>
</evidence>
<comment type="catalytic activity">
    <reaction evidence="1 14">
        <text>Hydrolyzes free adenine bases from 7,8-dihydro-8-oxoguanine:adenine mismatched double-stranded DNA, leaving an apurinic site.</text>
        <dbReference type="EC" id="3.2.2.31"/>
    </reaction>
</comment>
<evidence type="ECO:0000256" key="9">
    <source>
        <dbReference type="ARBA" id="ARBA00022801"/>
    </source>
</evidence>
<dbReference type="NCBIfam" id="TIGR01084">
    <property type="entry name" value="mutY"/>
    <property type="match status" value="1"/>
</dbReference>
<dbReference type="GO" id="GO:0006298">
    <property type="term" value="P:mismatch repair"/>
    <property type="evidence" value="ECO:0007669"/>
    <property type="project" value="TreeGrafter"/>
</dbReference>
<evidence type="ECO:0000256" key="7">
    <source>
        <dbReference type="ARBA" id="ARBA00022723"/>
    </source>
</evidence>
<keyword evidence="13 14" id="KW-0326">Glycosidase</keyword>
<evidence type="ECO:0000256" key="14">
    <source>
        <dbReference type="RuleBase" id="RU365096"/>
    </source>
</evidence>
<evidence type="ECO:0000256" key="11">
    <source>
        <dbReference type="ARBA" id="ARBA00023014"/>
    </source>
</evidence>
<dbReference type="RefSeq" id="WP_114065640.1">
    <property type="nucleotide sequence ID" value="NZ_CP030850.1"/>
</dbReference>
<keyword evidence="6" id="KW-0004">4Fe-4S</keyword>
<dbReference type="GO" id="GO:0000701">
    <property type="term" value="F:purine-specific mismatch base pair DNA N-glycosylase activity"/>
    <property type="evidence" value="ECO:0007669"/>
    <property type="project" value="UniProtKB-EC"/>
</dbReference>
<dbReference type="InterPro" id="IPR029119">
    <property type="entry name" value="MutY_C"/>
</dbReference>
<evidence type="ECO:0000256" key="13">
    <source>
        <dbReference type="ARBA" id="ARBA00023295"/>
    </source>
</evidence>
<keyword evidence="10 14" id="KW-0408">Iron</keyword>
<evidence type="ECO:0000256" key="10">
    <source>
        <dbReference type="ARBA" id="ARBA00023004"/>
    </source>
</evidence>
<dbReference type="InterPro" id="IPR015797">
    <property type="entry name" value="NUDIX_hydrolase-like_dom_sf"/>
</dbReference>
<organism evidence="16 17">
    <name type="scientific">Runella rosea</name>
    <dbReference type="NCBI Taxonomy" id="2259595"/>
    <lineage>
        <taxon>Bacteria</taxon>
        <taxon>Pseudomonadati</taxon>
        <taxon>Bacteroidota</taxon>
        <taxon>Cytophagia</taxon>
        <taxon>Cytophagales</taxon>
        <taxon>Spirosomataceae</taxon>
        <taxon>Runella</taxon>
    </lineage>
</organism>
<dbReference type="PANTHER" id="PTHR42944:SF1">
    <property type="entry name" value="ADENINE DNA GLYCOSYLASE"/>
    <property type="match status" value="1"/>
</dbReference>
<keyword evidence="12" id="KW-0234">DNA repair</keyword>
<dbReference type="AlphaFoldDB" id="A0A344TDY2"/>
<evidence type="ECO:0000313" key="16">
    <source>
        <dbReference type="EMBL" id="AXE16853.1"/>
    </source>
</evidence>
<dbReference type="GO" id="GO:0034039">
    <property type="term" value="F:8-oxo-7,8-dihydroguanine DNA N-glycosylase activity"/>
    <property type="evidence" value="ECO:0007669"/>
    <property type="project" value="TreeGrafter"/>
</dbReference>
<evidence type="ECO:0000256" key="5">
    <source>
        <dbReference type="ARBA" id="ARBA00022023"/>
    </source>
</evidence>
<comment type="cofactor">
    <cofactor evidence="14">
        <name>[4Fe-4S] cluster</name>
        <dbReference type="ChEBI" id="CHEBI:49883"/>
    </cofactor>
    <text evidence="14">Binds 1 [4Fe-4S] cluster.</text>
</comment>
<protein>
    <recommendedName>
        <fullName evidence="5 14">Adenine DNA glycosylase</fullName>
        <ecNumber evidence="4 14">3.2.2.31</ecNumber>
    </recommendedName>
</protein>
<evidence type="ECO:0000256" key="2">
    <source>
        <dbReference type="ARBA" id="ARBA00002933"/>
    </source>
</evidence>